<dbReference type="Proteomes" id="UP000829194">
    <property type="component" value="Chromosome"/>
</dbReference>
<dbReference type="RefSeq" id="WP_187313030.1">
    <property type="nucleotide sequence ID" value="NZ_CP011131.1"/>
</dbReference>
<name>A0ABY3XB92_9GAMM</name>
<dbReference type="Gene3D" id="3.40.50.2000">
    <property type="entry name" value="Glycogen Phosphorylase B"/>
    <property type="match status" value="2"/>
</dbReference>
<evidence type="ECO:0000313" key="2">
    <source>
        <dbReference type="EMBL" id="UNP28017.1"/>
    </source>
</evidence>
<dbReference type="EMBL" id="CP093547">
    <property type="protein sequence ID" value="UNP28017.1"/>
    <property type="molecule type" value="Genomic_DNA"/>
</dbReference>
<gene>
    <name evidence="2" type="ORF">MOV92_16110</name>
</gene>
<organism evidence="2 3">
    <name type="scientific">Lysobacter gummosus</name>
    <dbReference type="NCBI Taxonomy" id="262324"/>
    <lineage>
        <taxon>Bacteria</taxon>
        <taxon>Pseudomonadati</taxon>
        <taxon>Pseudomonadota</taxon>
        <taxon>Gammaproteobacteria</taxon>
        <taxon>Lysobacterales</taxon>
        <taxon>Lysobacteraceae</taxon>
        <taxon>Lysobacter</taxon>
    </lineage>
</organism>
<sequence length="348" mass="38901">MKSVWYVTRKFPPSRGGMQQLSHHIAAELAALRPLTLVRWWAGQWGLPLFVAWALLRLCWGLLRRQVRVVLIGDPVLSVLAVPARWAGVPVAAVVHGLDVTYPSPLYQWYLRRFFWRRLDAYLCISRFVRDQLLGQGIAAAQCAVIVPGVSAPADMPARAREPGLRLLILGRLVRRKGALWFVQQVMPRLSAWNADVRLDIVGDGPERAAIEQAIAQAQLGDKVRLWGDVDETRKAQRLHECDLVLMPNRRVDGDPEGFGLVALEAAMSRRYVLAADLEGLRDAVGHADIGALLPPQDADAWFAAIVALLADPRRLRERGEAARAYVATHCSWRAMGLRYAERLDELV</sequence>
<dbReference type="Pfam" id="PF13439">
    <property type="entry name" value="Glyco_transf_4"/>
    <property type="match status" value="1"/>
</dbReference>
<proteinExistence type="predicted"/>
<keyword evidence="3" id="KW-1185">Reference proteome</keyword>
<dbReference type="InterPro" id="IPR050194">
    <property type="entry name" value="Glycosyltransferase_grp1"/>
</dbReference>
<dbReference type="InterPro" id="IPR028098">
    <property type="entry name" value="Glyco_trans_4-like_N"/>
</dbReference>
<feature type="domain" description="Glycosyltransferase subfamily 4-like N-terminal" evidence="1">
    <location>
        <begin position="48"/>
        <end position="150"/>
    </location>
</feature>
<accession>A0ABY3XB92</accession>
<protein>
    <submittedName>
        <fullName evidence="2">Glycosyltransferase family 4 protein</fullName>
    </submittedName>
</protein>
<dbReference type="SUPFAM" id="SSF53756">
    <property type="entry name" value="UDP-Glycosyltransferase/glycogen phosphorylase"/>
    <property type="match status" value="1"/>
</dbReference>
<dbReference type="PANTHER" id="PTHR45947">
    <property type="entry name" value="SULFOQUINOVOSYL TRANSFERASE SQD2"/>
    <property type="match status" value="1"/>
</dbReference>
<dbReference type="Pfam" id="PF13692">
    <property type="entry name" value="Glyco_trans_1_4"/>
    <property type="match status" value="1"/>
</dbReference>
<evidence type="ECO:0000259" key="1">
    <source>
        <dbReference type="Pfam" id="PF13439"/>
    </source>
</evidence>
<dbReference type="PANTHER" id="PTHR45947:SF3">
    <property type="entry name" value="SULFOQUINOVOSYL TRANSFERASE SQD2"/>
    <property type="match status" value="1"/>
</dbReference>
<evidence type="ECO:0000313" key="3">
    <source>
        <dbReference type="Proteomes" id="UP000829194"/>
    </source>
</evidence>
<reference evidence="2 3" key="1">
    <citation type="submission" date="2022-03" db="EMBL/GenBank/DDBJ databases">
        <title>Complete genome sequence of Lysobacter capsici VKM B-2533 and Lysobacter gummosus 10.1.1, promising sources of lytic agents.</title>
        <authorList>
            <person name="Tarlachkov S.V."/>
            <person name="Kudryakova I.V."/>
            <person name="Afoshin A.S."/>
            <person name="Leontyevskaya E.A."/>
            <person name="Leontyevskaya N.V."/>
        </authorList>
    </citation>
    <scope>NUCLEOTIDE SEQUENCE [LARGE SCALE GENOMIC DNA]</scope>
    <source>
        <strain evidence="2 3">10.1.1</strain>
    </source>
</reference>
<dbReference type="CDD" id="cd03801">
    <property type="entry name" value="GT4_PimA-like"/>
    <property type="match status" value="1"/>
</dbReference>